<accession>A0A0V1B8Z8</accession>
<dbReference type="EMBL" id="JYDH01000088">
    <property type="protein sequence ID" value="KRY33043.1"/>
    <property type="molecule type" value="Genomic_DNA"/>
</dbReference>
<evidence type="ECO:0000256" key="1">
    <source>
        <dbReference type="SAM" id="MobiDB-lite"/>
    </source>
</evidence>
<evidence type="ECO:0000313" key="2">
    <source>
        <dbReference type="EMBL" id="KRY33043.1"/>
    </source>
</evidence>
<feature type="region of interest" description="Disordered" evidence="1">
    <location>
        <begin position="199"/>
        <end position="222"/>
    </location>
</feature>
<protein>
    <submittedName>
        <fullName evidence="2">Uncharacterized protein</fullName>
    </submittedName>
</protein>
<feature type="compositionally biased region" description="Basic and acidic residues" evidence="1">
    <location>
        <begin position="82"/>
        <end position="101"/>
    </location>
</feature>
<name>A0A0V1B8Z8_TRISP</name>
<organism evidence="2 3">
    <name type="scientific">Trichinella spiralis</name>
    <name type="common">Trichina worm</name>
    <dbReference type="NCBI Taxonomy" id="6334"/>
    <lineage>
        <taxon>Eukaryota</taxon>
        <taxon>Metazoa</taxon>
        <taxon>Ecdysozoa</taxon>
        <taxon>Nematoda</taxon>
        <taxon>Enoplea</taxon>
        <taxon>Dorylaimia</taxon>
        <taxon>Trichinellida</taxon>
        <taxon>Trichinellidae</taxon>
        <taxon>Trichinella</taxon>
    </lineage>
</organism>
<dbReference type="AlphaFoldDB" id="A0A0V1B8Z8"/>
<dbReference type="InParanoid" id="A0A0V1B8Z8"/>
<proteinExistence type="predicted"/>
<dbReference type="Proteomes" id="UP000054776">
    <property type="component" value="Unassembled WGS sequence"/>
</dbReference>
<dbReference type="OrthoDB" id="10408932at2759"/>
<comment type="caution">
    <text evidence="2">The sequence shown here is derived from an EMBL/GenBank/DDBJ whole genome shotgun (WGS) entry which is preliminary data.</text>
</comment>
<feature type="region of interest" description="Disordered" evidence="1">
    <location>
        <begin position="72"/>
        <end position="101"/>
    </location>
</feature>
<keyword evidence="3" id="KW-1185">Reference proteome</keyword>
<gene>
    <name evidence="2" type="ORF">T01_8745</name>
</gene>
<reference evidence="2 3" key="1">
    <citation type="submission" date="2015-01" db="EMBL/GenBank/DDBJ databases">
        <title>Evolution of Trichinella species and genotypes.</title>
        <authorList>
            <person name="Korhonen P.K."/>
            <person name="Edoardo P."/>
            <person name="Giuseppe L.R."/>
            <person name="Gasser R.B."/>
        </authorList>
    </citation>
    <scope>NUCLEOTIDE SEQUENCE [LARGE SCALE GENOMIC DNA]</scope>
    <source>
        <strain evidence="2">ISS3</strain>
    </source>
</reference>
<evidence type="ECO:0000313" key="3">
    <source>
        <dbReference type="Proteomes" id="UP000054776"/>
    </source>
</evidence>
<sequence>MRRAVRRPVDKAYISVQEDANEVIGLEKFSDMLHMPEQYAKLWKLIHTSCAIQLNFLSEPLHKAIGESSLNMKTDSTPFMHPGERSKKERQKTAEQDLKDERKTQRLLHNTGITAFKSKINNIVTKIVVDTGAALALVRMDQTGEAFEGDGAIFIAGARVWLLCQRSKRKLSKKLSRPEHVSFELVQRIFKLGKDAKTDSSEGIHRKTGEVREHSSTSERREYRIEEPYNPRPLQKARQLDYCMIEELLQKPLLRKTATECAAYAALALRTYRGAVEEDALAETSPGMSNMACINSTGSTGLSNNGNCVYNGTTPWSKNSRSGGPYRRHERNLKQVSNREGELEFFCEDGDIEGIW</sequence>